<dbReference type="EMBL" id="WWCK01000003">
    <property type="protein sequence ID" value="MYM67636.1"/>
    <property type="molecule type" value="Genomic_DNA"/>
</dbReference>
<dbReference type="PROSITE" id="PS00409">
    <property type="entry name" value="PROKAR_NTER_METHYL"/>
    <property type="match status" value="1"/>
</dbReference>
<dbReference type="SUPFAM" id="SSF54523">
    <property type="entry name" value="Pili subunits"/>
    <property type="match status" value="1"/>
</dbReference>
<protein>
    <submittedName>
        <fullName evidence="7">Prepilin-type N-terminal cleavage/methylation domain-containing protein</fullName>
    </submittedName>
</protein>
<evidence type="ECO:0000256" key="6">
    <source>
        <dbReference type="SAM" id="Phobius"/>
    </source>
</evidence>
<evidence type="ECO:0000256" key="4">
    <source>
        <dbReference type="ARBA" id="ARBA00022989"/>
    </source>
</evidence>
<evidence type="ECO:0000256" key="5">
    <source>
        <dbReference type="ARBA" id="ARBA00023136"/>
    </source>
</evidence>
<keyword evidence="2" id="KW-0488">Methylation</keyword>
<dbReference type="NCBIfam" id="TIGR02532">
    <property type="entry name" value="IV_pilin_GFxxxE"/>
    <property type="match status" value="1"/>
</dbReference>
<evidence type="ECO:0000313" key="7">
    <source>
        <dbReference type="EMBL" id="MYM67636.1"/>
    </source>
</evidence>
<name>A0A7X4GR89_9BURK</name>
<accession>A0A7X4GR89</accession>
<proteinExistence type="predicted"/>
<keyword evidence="4 6" id="KW-1133">Transmembrane helix</keyword>
<comment type="caution">
    <text evidence="7">The sequence shown here is derived from an EMBL/GenBank/DDBJ whole genome shotgun (WGS) entry which is preliminary data.</text>
</comment>
<evidence type="ECO:0000256" key="3">
    <source>
        <dbReference type="ARBA" id="ARBA00022692"/>
    </source>
</evidence>
<evidence type="ECO:0000313" key="8">
    <source>
        <dbReference type="Proteomes" id="UP000450012"/>
    </source>
</evidence>
<dbReference type="Gene3D" id="3.30.700.10">
    <property type="entry name" value="Glycoprotein, Type 4 Pilin"/>
    <property type="match status" value="1"/>
</dbReference>
<evidence type="ECO:0000256" key="2">
    <source>
        <dbReference type="ARBA" id="ARBA00022481"/>
    </source>
</evidence>
<comment type="subcellular location">
    <subcellularLocation>
        <location evidence="1">Membrane</location>
        <topology evidence="1">Single-pass membrane protein</topology>
    </subcellularLocation>
</comment>
<evidence type="ECO:0000256" key="1">
    <source>
        <dbReference type="ARBA" id="ARBA00004167"/>
    </source>
</evidence>
<dbReference type="GO" id="GO:0016020">
    <property type="term" value="C:membrane"/>
    <property type="evidence" value="ECO:0007669"/>
    <property type="project" value="UniProtKB-SubCell"/>
</dbReference>
<feature type="transmembrane region" description="Helical" evidence="6">
    <location>
        <begin position="7"/>
        <end position="29"/>
    </location>
</feature>
<sequence>MRKQAQGGFTLIELIVVIVILGILAATALPKFATLGGDARAASLRAALGAINTTASMVHGQALINPTAGSFTNEGVVIGVTNGYPSGTENTALGAGLTDNDYTVTASVAGSGAAGNTPAIPVNGFVVVPRAISGTPTALTCFVSYAASTAANVAPVTNITVSNCGN</sequence>
<dbReference type="AlphaFoldDB" id="A0A7X4GR89"/>
<reference evidence="7 8" key="1">
    <citation type="submission" date="2019-12" db="EMBL/GenBank/DDBJ databases">
        <title>Novel species isolated from a subtropical stream in China.</title>
        <authorList>
            <person name="Lu H."/>
        </authorList>
    </citation>
    <scope>NUCLEOTIDE SEQUENCE [LARGE SCALE GENOMIC DNA]</scope>
    <source>
        <strain evidence="7 8">FT55W</strain>
    </source>
</reference>
<dbReference type="InterPro" id="IPR012902">
    <property type="entry name" value="N_methyl_site"/>
</dbReference>
<dbReference type="Proteomes" id="UP000450012">
    <property type="component" value="Unassembled WGS sequence"/>
</dbReference>
<gene>
    <name evidence="7" type="ORF">GTP45_12435</name>
</gene>
<dbReference type="PANTHER" id="PTHR30093:SF44">
    <property type="entry name" value="TYPE II SECRETION SYSTEM CORE PROTEIN G"/>
    <property type="match status" value="1"/>
</dbReference>
<keyword evidence="3 6" id="KW-0812">Transmembrane</keyword>
<keyword evidence="8" id="KW-1185">Reference proteome</keyword>
<keyword evidence="5 6" id="KW-0472">Membrane</keyword>
<dbReference type="InterPro" id="IPR045584">
    <property type="entry name" value="Pilin-like"/>
</dbReference>
<organism evidence="7 8">
    <name type="scientific">Duganella rivi</name>
    <dbReference type="NCBI Taxonomy" id="2666083"/>
    <lineage>
        <taxon>Bacteria</taxon>
        <taxon>Pseudomonadati</taxon>
        <taxon>Pseudomonadota</taxon>
        <taxon>Betaproteobacteria</taxon>
        <taxon>Burkholderiales</taxon>
        <taxon>Oxalobacteraceae</taxon>
        <taxon>Telluria group</taxon>
        <taxon>Duganella</taxon>
    </lineage>
</organism>
<dbReference type="Pfam" id="PF07963">
    <property type="entry name" value="N_methyl"/>
    <property type="match status" value="1"/>
</dbReference>
<dbReference type="PANTHER" id="PTHR30093">
    <property type="entry name" value="GENERAL SECRETION PATHWAY PROTEIN G"/>
    <property type="match status" value="1"/>
</dbReference>